<dbReference type="SUPFAM" id="SSF55729">
    <property type="entry name" value="Acyl-CoA N-acyltransferases (Nat)"/>
    <property type="match status" value="1"/>
</dbReference>
<evidence type="ECO:0000313" key="5">
    <source>
        <dbReference type="Proteomes" id="UP000030700"/>
    </source>
</evidence>
<dbReference type="GO" id="GO:0016747">
    <property type="term" value="F:acyltransferase activity, transferring groups other than amino-acyl groups"/>
    <property type="evidence" value="ECO:0007669"/>
    <property type="project" value="InterPro"/>
</dbReference>
<dbReference type="CDD" id="cd04301">
    <property type="entry name" value="NAT_SF"/>
    <property type="match status" value="1"/>
</dbReference>
<evidence type="ECO:0000256" key="2">
    <source>
        <dbReference type="ARBA" id="ARBA00023315"/>
    </source>
</evidence>
<dbReference type="InterPro" id="IPR016181">
    <property type="entry name" value="Acyl_CoA_acyltransferase"/>
</dbReference>
<dbReference type="Pfam" id="PF00583">
    <property type="entry name" value="Acetyltransf_1"/>
    <property type="match status" value="1"/>
</dbReference>
<reference evidence="4" key="1">
    <citation type="journal article" date="2015" name="PeerJ">
        <title>First genomic representation of candidate bacterial phylum KSB3 points to enhanced environmental sensing as a trigger of wastewater bulking.</title>
        <authorList>
            <person name="Sekiguchi Y."/>
            <person name="Ohashi A."/>
            <person name="Parks D.H."/>
            <person name="Yamauchi T."/>
            <person name="Tyson G.W."/>
            <person name="Hugenholtz P."/>
        </authorList>
    </citation>
    <scope>NUCLEOTIDE SEQUENCE [LARGE SCALE GENOMIC DNA]</scope>
</reference>
<dbReference type="Proteomes" id="UP000030700">
    <property type="component" value="Unassembled WGS sequence"/>
</dbReference>
<dbReference type="EMBL" id="DF820457">
    <property type="protein sequence ID" value="GAK51457.1"/>
    <property type="molecule type" value="Genomic_DNA"/>
</dbReference>
<accession>A0A081BM41</accession>
<keyword evidence="1 4" id="KW-0808">Transferase</keyword>
<proteinExistence type="predicted"/>
<evidence type="ECO:0000313" key="4">
    <source>
        <dbReference type="EMBL" id="GAK51457.1"/>
    </source>
</evidence>
<dbReference type="STRING" id="1499966.U14_02701"/>
<dbReference type="Gene3D" id="3.40.630.30">
    <property type="match status" value="1"/>
</dbReference>
<dbReference type="InterPro" id="IPR050832">
    <property type="entry name" value="Bact_Acetyltransf"/>
</dbReference>
<dbReference type="HOGENOM" id="CLU_013985_11_8_0"/>
<protein>
    <submittedName>
        <fullName evidence="4">GCN5-related N-acetyltransferase</fullName>
    </submittedName>
</protein>
<keyword evidence="5" id="KW-1185">Reference proteome</keyword>
<dbReference type="PROSITE" id="PS51186">
    <property type="entry name" value="GNAT"/>
    <property type="match status" value="1"/>
</dbReference>
<keyword evidence="2" id="KW-0012">Acyltransferase</keyword>
<gene>
    <name evidence="4" type="ORF">U14_02701</name>
</gene>
<evidence type="ECO:0000256" key="1">
    <source>
        <dbReference type="ARBA" id="ARBA00022679"/>
    </source>
</evidence>
<dbReference type="AlphaFoldDB" id="A0A081BM41"/>
<name>A0A081BM41_9BACT</name>
<feature type="domain" description="N-acetyltransferase" evidence="3">
    <location>
        <begin position="5"/>
        <end position="149"/>
    </location>
</feature>
<dbReference type="InterPro" id="IPR000182">
    <property type="entry name" value="GNAT_dom"/>
</dbReference>
<sequence length="149" mass="16955">MENILKRTDSTHADFQQLVGLLDAELRELYGQKQENYTALNIVDRIPVVLCYREQTPIGCAGIKEVNALEMEVKRVFVRPDYRGQGLSKILMQDVEQWARELGKTALILETGKKQIAAISLYQTLGYHVIENYGAYVGNDNSICMKKML</sequence>
<dbReference type="PANTHER" id="PTHR43877:SF2">
    <property type="entry name" value="AMINOALKYLPHOSPHONATE N-ACETYLTRANSFERASE-RELATED"/>
    <property type="match status" value="1"/>
</dbReference>
<evidence type="ECO:0000259" key="3">
    <source>
        <dbReference type="PROSITE" id="PS51186"/>
    </source>
</evidence>
<organism evidence="4">
    <name type="scientific">Candidatus Moduliflexus flocculans</name>
    <dbReference type="NCBI Taxonomy" id="1499966"/>
    <lineage>
        <taxon>Bacteria</taxon>
        <taxon>Candidatus Moduliflexota</taxon>
        <taxon>Candidatus Moduliflexia</taxon>
        <taxon>Candidatus Moduliflexales</taxon>
        <taxon>Candidatus Moduliflexaceae</taxon>
    </lineage>
</organism>
<dbReference type="PANTHER" id="PTHR43877">
    <property type="entry name" value="AMINOALKYLPHOSPHONATE N-ACETYLTRANSFERASE-RELATED-RELATED"/>
    <property type="match status" value="1"/>
</dbReference>